<name>A0A0D2I0R9_9BACT</name>
<accession>A0A0D2I0R9</accession>
<protein>
    <recommendedName>
        <fullName evidence="2">Glycosyl transferase family 1 domain-containing protein</fullName>
    </recommendedName>
</protein>
<dbReference type="STRING" id="1429043.X474_00830"/>
<dbReference type="AlphaFoldDB" id="A0A0D2I0R9"/>
<keyword evidence="4" id="KW-1185">Reference proteome</keyword>
<dbReference type="OrthoDB" id="9767517at2"/>
<dbReference type="PANTHER" id="PTHR46401:SF2">
    <property type="entry name" value="GLYCOSYLTRANSFERASE WBBK-RELATED"/>
    <property type="match status" value="1"/>
</dbReference>
<dbReference type="PANTHER" id="PTHR46401">
    <property type="entry name" value="GLYCOSYLTRANSFERASE WBBK-RELATED"/>
    <property type="match status" value="1"/>
</dbReference>
<gene>
    <name evidence="3" type="ORF">X474_00830</name>
</gene>
<evidence type="ECO:0000313" key="4">
    <source>
        <dbReference type="Proteomes" id="UP000032233"/>
    </source>
</evidence>
<proteinExistence type="predicted"/>
<reference evidence="3 4" key="1">
    <citation type="submission" date="2013-11" db="EMBL/GenBank/DDBJ databases">
        <title>Metagenomic analysis of a methanogenic consortium involved in long chain n-alkane degradation.</title>
        <authorList>
            <person name="Davidova I.A."/>
            <person name="Callaghan A.V."/>
            <person name="Wawrik B."/>
            <person name="Pruitt S."/>
            <person name="Marks C."/>
            <person name="Duncan K.E."/>
            <person name="Suflita J.M."/>
        </authorList>
    </citation>
    <scope>NUCLEOTIDE SEQUENCE [LARGE SCALE GENOMIC DNA]</scope>
    <source>
        <strain evidence="3 4">SPR</strain>
    </source>
</reference>
<dbReference type="CDD" id="cd03809">
    <property type="entry name" value="GT4_MtfB-like"/>
    <property type="match status" value="1"/>
</dbReference>
<dbReference type="RefSeq" id="WP_052514708.1">
    <property type="nucleotide sequence ID" value="NZ_AZAC01000001.1"/>
</dbReference>
<dbReference type="Proteomes" id="UP000032233">
    <property type="component" value="Unassembled WGS sequence"/>
</dbReference>
<dbReference type="EMBL" id="AZAC01000001">
    <property type="protein sequence ID" value="KIX16063.1"/>
    <property type="molecule type" value="Genomic_DNA"/>
</dbReference>
<dbReference type="InParanoid" id="A0A0D2I0R9"/>
<organism evidence="3 4">
    <name type="scientific">Dethiosulfatarculus sandiegensis</name>
    <dbReference type="NCBI Taxonomy" id="1429043"/>
    <lineage>
        <taxon>Bacteria</taxon>
        <taxon>Pseudomonadati</taxon>
        <taxon>Thermodesulfobacteriota</taxon>
        <taxon>Desulfarculia</taxon>
        <taxon>Desulfarculales</taxon>
        <taxon>Desulfarculaceae</taxon>
        <taxon>Dethiosulfatarculus</taxon>
    </lineage>
</organism>
<dbReference type="SUPFAM" id="SSF53756">
    <property type="entry name" value="UDP-Glycosyltransferase/glycogen phosphorylase"/>
    <property type="match status" value="1"/>
</dbReference>
<feature type="domain" description="Glycosyl transferase family 1" evidence="2">
    <location>
        <begin position="184"/>
        <end position="345"/>
    </location>
</feature>
<evidence type="ECO:0000313" key="3">
    <source>
        <dbReference type="EMBL" id="KIX16063.1"/>
    </source>
</evidence>
<dbReference type="Pfam" id="PF00534">
    <property type="entry name" value="Glycos_transf_1"/>
    <property type="match status" value="1"/>
</dbReference>
<dbReference type="InterPro" id="IPR001296">
    <property type="entry name" value="Glyco_trans_1"/>
</dbReference>
<evidence type="ECO:0000259" key="2">
    <source>
        <dbReference type="Pfam" id="PF00534"/>
    </source>
</evidence>
<dbReference type="Gene3D" id="3.40.50.2000">
    <property type="entry name" value="Glycogen Phosphorylase B"/>
    <property type="match status" value="2"/>
</dbReference>
<dbReference type="GO" id="GO:0009103">
    <property type="term" value="P:lipopolysaccharide biosynthetic process"/>
    <property type="evidence" value="ECO:0007669"/>
    <property type="project" value="TreeGrafter"/>
</dbReference>
<keyword evidence="1" id="KW-0808">Transferase</keyword>
<comment type="caution">
    <text evidence="3">The sequence shown here is derived from an EMBL/GenBank/DDBJ whole genome shotgun (WGS) entry which is preliminary data.</text>
</comment>
<sequence length="368" mass="41946">MRIGIMLRHIQEKGGIVTYTQNMLKGFLADSNQHHFALIYASDQMLGTYAEDPRVSEHVLSGKNRFAWDHLSVPRLANSLDLDIIYNPKLSVPLWARQKRILTLRPEQFVHPELFPFVDRQYFKLFMPLYCRAAARILAPAESSRLDIINFVGADPKKVVTVHEGAGDHFFEPAPTREVLEEVRRKYQLPEKYILFVGGLTPLKNFERLVEAFSRVQPKHKIPLVVVGFKRWKFDQDLAFAEKNPAAAHIHFPGFVDDLDMPHIYRMAQTLFFPSIYEGFGIPVCEGFATGCPVIASSQGASPEVAGGAALLVDPLDVEDMTRGLDRMLSDLEVREEYRQKGYERSGYFRFSRAARQTLEVFEQALAD</sequence>
<dbReference type="GO" id="GO:0016757">
    <property type="term" value="F:glycosyltransferase activity"/>
    <property type="evidence" value="ECO:0007669"/>
    <property type="project" value="InterPro"/>
</dbReference>
<evidence type="ECO:0000256" key="1">
    <source>
        <dbReference type="ARBA" id="ARBA00022679"/>
    </source>
</evidence>